<evidence type="ECO:0008006" key="3">
    <source>
        <dbReference type="Google" id="ProtNLM"/>
    </source>
</evidence>
<dbReference type="RefSeq" id="WP_204497712.1">
    <property type="nucleotide sequence ID" value="NZ_JAFBDR010000003.1"/>
</dbReference>
<sequence>MINLKFLTVNQITSYFIDEIQQYHKPDQQPSFLTVEYYNGVYYLIGGFKRFNQLIRTNYHHPVPCFLHPRPSVSNINRMLKILDQGIHKEKTNWRFKYYYIHTLTKTYGIDIDVIATHVHVNKAYILNYMIYQEIPDYYKERAIKSNSSRLINSIYLHPEIPKAEKLHYYELAVNKRLSYLQFTLISGYYNSLLHGLYVHPTTIYRLRFS</sequence>
<protein>
    <recommendedName>
        <fullName evidence="3">GIY-YIG domain-containing protein</fullName>
    </recommendedName>
</protein>
<dbReference type="Proteomes" id="UP001296943">
    <property type="component" value="Unassembled WGS sequence"/>
</dbReference>
<reference evidence="1 2" key="1">
    <citation type="submission" date="2021-01" db="EMBL/GenBank/DDBJ databases">
        <title>Genomic Encyclopedia of Type Strains, Phase IV (KMG-IV): sequencing the most valuable type-strain genomes for metagenomic binning, comparative biology and taxonomic classification.</title>
        <authorList>
            <person name="Goeker M."/>
        </authorList>
    </citation>
    <scope>NUCLEOTIDE SEQUENCE [LARGE SCALE GENOMIC DNA]</scope>
    <source>
        <strain evidence="1 2">DSM 23711</strain>
    </source>
</reference>
<organism evidence="1 2">
    <name type="scientific">Aquibacillus albus</name>
    <dbReference type="NCBI Taxonomy" id="1168171"/>
    <lineage>
        <taxon>Bacteria</taxon>
        <taxon>Bacillati</taxon>
        <taxon>Bacillota</taxon>
        <taxon>Bacilli</taxon>
        <taxon>Bacillales</taxon>
        <taxon>Bacillaceae</taxon>
        <taxon>Aquibacillus</taxon>
    </lineage>
</organism>
<evidence type="ECO:0000313" key="1">
    <source>
        <dbReference type="EMBL" id="MBM7570276.1"/>
    </source>
</evidence>
<dbReference type="EMBL" id="JAFBDR010000003">
    <property type="protein sequence ID" value="MBM7570276.1"/>
    <property type="molecule type" value="Genomic_DNA"/>
</dbReference>
<evidence type="ECO:0000313" key="2">
    <source>
        <dbReference type="Proteomes" id="UP001296943"/>
    </source>
</evidence>
<keyword evidence="2" id="KW-1185">Reference proteome</keyword>
<accession>A0ABS2MWK3</accession>
<proteinExistence type="predicted"/>
<gene>
    <name evidence="1" type="ORF">JOC48_000754</name>
</gene>
<name>A0ABS2MWK3_9BACI</name>
<comment type="caution">
    <text evidence="1">The sequence shown here is derived from an EMBL/GenBank/DDBJ whole genome shotgun (WGS) entry which is preliminary data.</text>
</comment>